<dbReference type="AlphaFoldDB" id="A0A067M230"/>
<evidence type="ECO:0000313" key="3">
    <source>
        <dbReference type="Proteomes" id="UP000027195"/>
    </source>
</evidence>
<dbReference type="OrthoDB" id="5571888at2759"/>
<accession>A0A067M230</accession>
<dbReference type="STRING" id="930990.A0A067M230"/>
<dbReference type="HOGENOM" id="CLU_2190117_0_0_1"/>
<organism evidence="2 3">
    <name type="scientific">Botryobasidium botryosum (strain FD-172 SS1)</name>
    <dbReference type="NCBI Taxonomy" id="930990"/>
    <lineage>
        <taxon>Eukaryota</taxon>
        <taxon>Fungi</taxon>
        <taxon>Dikarya</taxon>
        <taxon>Basidiomycota</taxon>
        <taxon>Agaricomycotina</taxon>
        <taxon>Agaricomycetes</taxon>
        <taxon>Cantharellales</taxon>
        <taxon>Botryobasidiaceae</taxon>
        <taxon>Botryobasidium</taxon>
    </lineage>
</organism>
<dbReference type="EMBL" id="KL198086">
    <property type="protein sequence ID" value="KDQ08760.1"/>
    <property type="molecule type" value="Genomic_DNA"/>
</dbReference>
<reference evidence="3" key="1">
    <citation type="journal article" date="2014" name="Proc. Natl. Acad. Sci. U.S.A.">
        <title>Extensive sampling of basidiomycete genomes demonstrates inadequacy of the white-rot/brown-rot paradigm for wood decay fungi.</title>
        <authorList>
            <person name="Riley R."/>
            <person name="Salamov A.A."/>
            <person name="Brown D.W."/>
            <person name="Nagy L.G."/>
            <person name="Floudas D."/>
            <person name="Held B.W."/>
            <person name="Levasseur A."/>
            <person name="Lombard V."/>
            <person name="Morin E."/>
            <person name="Otillar R."/>
            <person name="Lindquist E.A."/>
            <person name="Sun H."/>
            <person name="LaButti K.M."/>
            <person name="Schmutz J."/>
            <person name="Jabbour D."/>
            <person name="Luo H."/>
            <person name="Baker S.E."/>
            <person name="Pisabarro A.G."/>
            <person name="Walton J.D."/>
            <person name="Blanchette R.A."/>
            <person name="Henrissat B."/>
            <person name="Martin F."/>
            <person name="Cullen D."/>
            <person name="Hibbett D.S."/>
            <person name="Grigoriev I.V."/>
        </authorList>
    </citation>
    <scope>NUCLEOTIDE SEQUENCE [LARGE SCALE GENOMIC DNA]</scope>
    <source>
        <strain evidence="3">FD-172 SS1</strain>
    </source>
</reference>
<feature type="compositionally biased region" description="Low complexity" evidence="1">
    <location>
        <begin position="26"/>
        <end position="43"/>
    </location>
</feature>
<feature type="non-terminal residue" evidence="2">
    <location>
        <position position="1"/>
    </location>
</feature>
<dbReference type="InParanoid" id="A0A067M230"/>
<feature type="non-terminal residue" evidence="2">
    <location>
        <position position="109"/>
    </location>
</feature>
<name>A0A067M230_BOTB1</name>
<feature type="region of interest" description="Disordered" evidence="1">
    <location>
        <begin position="23"/>
        <end position="47"/>
    </location>
</feature>
<dbReference type="Proteomes" id="UP000027195">
    <property type="component" value="Unassembled WGS sequence"/>
</dbReference>
<keyword evidence="3" id="KW-1185">Reference proteome</keyword>
<sequence>PITPPTTPSKHSPAVAALLSGKGILSSPSSSTSHPLVSSPTPTKQQQATMQQALVTTIASQTLLTRMGSAFWDAFSKSSSSSSSPTLDTEKVRRVLEGKAVVRVVDIDE</sequence>
<evidence type="ECO:0000313" key="2">
    <source>
        <dbReference type="EMBL" id="KDQ08760.1"/>
    </source>
</evidence>
<gene>
    <name evidence="2" type="ORF">BOTBODRAFT_76595</name>
</gene>
<proteinExistence type="predicted"/>
<evidence type="ECO:0000256" key="1">
    <source>
        <dbReference type="SAM" id="MobiDB-lite"/>
    </source>
</evidence>
<protein>
    <submittedName>
        <fullName evidence="2">Uncharacterized protein</fullName>
    </submittedName>
</protein>